<protein>
    <recommendedName>
        <fullName evidence="2">histidine kinase</fullName>
        <ecNumber evidence="2">2.7.13.3</ecNumber>
    </recommendedName>
</protein>
<proteinExistence type="predicted"/>
<dbReference type="PANTHER" id="PTHR43711">
    <property type="entry name" value="TWO-COMPONENT HISTIDINE KINASE"/>
    <property type="match status" value="1"/>
</dbReference>
<dbReference type="Gene3D" id="1.10.287.130">
    <property type="match status" value="1"/>
</dbReference>
<dbReference type="FunFam" id="1.10.287.130:FF:000001">
    <property type="entry name" value="Two-component sensor histidine kinase"/>
    <property type="match status" value="1"/>
</dbReference>
<dbReference type="InterPro" id="IPR003661">
    <property type="entry name" value="HisK_dim/P_dom"/>
</dbReference>
<evidence type="ECO:0000256" key="8">
    <source>
        <dbReference type="SAM" id="Phobius"/>
    </source>
</evidence>
<dbReference type="Gene3D" id="3.30.565.10">
    <property type="entry name" value="Histidine kinase-like ATPase, C-terminal domain"/>
    <property type="match status" value="1"/>
</dbReference>
<dbReference type="InterPro" id="IPR013767">
    <property type="entry name" value="PAS_fold"/>
</dbReference>
<dbReference type="SMART" id="SM00388">
    <property type="entry name" value="HisKA"/>
    <property type="match status" value="1"/>
</dbReference>
<dbReference type="CDD" id="cd00075">
    <property type="entry name" value="HATPase"/>
    <property type="match status" value="1"/>
</dbReference>
<dbReference type="InterPro" id="IPR050736">
    <property type="entry name" value="Sensor_HK_Regulatory"/>
</dbReference>
<dbReference type="Proteomes" id="UP000177838">
    <property type="component" value="Unassembled WGS sequence"/>
</dbReference>
<dbReference type="InterPro" id="IPR036097">
    <property type="entry name" value="HisK_dim/P_sf"/>
</dbReference>
<dbReference type="EC" id="2.7.13.3" evidence="2"/>
<keyword evidence="5" id="KW-0418">Kinase</keyword>
<evidence type="ECO:0000256" key="1">
    <source>
        <dbReference type="ARBA" id="ARBA00000085"/>
    </source>
</evidence>
<dbReference type="SUPFAM" id="SSF55785">
    <property type="entry name" value="PYP-like sensor domain (PAS domain)"/>
    <property type="match status" value="1"/>
</dbReference>
<keyword evidence="6" id="KW-0902">Two-component regulatory system</keyword>
<evidence type="ECO:0000313" key="11">
    <source>
        <dbReference type="EMBL" id="OHA59547.1"/>
    </source>
</evidence>
<evidence type="ECO:0000256" key="2">
    <source>
        <dbReference type="ARBA" id="ARBA00012438"/>
    </source>
</evidence>
<dbReference type="InterPro" id="IPR000014">
    <property type="entry name" value="PAS"/>
</dbReference>
<feature type="transmembrane region" description="Helical" evidence="8">
    <location>
        <begin position="12"/>
        <end position="35"/>
    </location>
</feature>
<dbReference type="STRING" id="1802439.A2589_01645"/>
<dbReference type="InterPro" id="IPR035965">
    <property type="entry name" value="PAS-like_dom_sf"/>
</dbReference>
<keyword evidence="3" id="KW-0597">Phosphoprotein</keyword>
<reference evidence="11 12" key="1">
    <citation type="journal article" date="2016" name="Nat. Commun.">
        <title>Thousands of microbial genomes shed light on interconnected biogeochemical processes in an aquifer system.</title>
        <authorList>
            <person name="Anantharaman K."/>
            <person name="Brown C.T."/>
            <person name="Hug L.A."/>
            <person name="Sharon I."/>
            <person name="Castelle C.J."/>
            <person name="Probst A.J."/>
            <person name="Thomas B.C."/>
            <person name="Singh A."/>
            <person name="Wilkins M.J."/>
            <person name="Karaoz U."/>
            <person name="Brodie E.L."/>
            <person name="Williams K.H."/>
            <person name="Hubbard S.S."/>
            <person name="Banfield J.F."/>
        </authorList>
    </citation>
    <scope>NUCLEOTIDE SEQUENCE [LARGE SCALE GENOMIC DNA]</scope>
</reference>
<dbReference type="CDD" id="cd00082">
    <property type="entry name" value="HisKA"/>
    <property type="match status" value="1"/>
</dbReference>
<dbReference type="SMART" id="SM00091">
    <property type="entry name" value="PAS"/>
    <property type="match status" value="1"/>
</dbReference>
<evidence type="ECO:0000256" key="5">
    <source>
        <dbReference type="ARBA" id="ARBA00022777"/>
    </source>
</evidence>
<dbReference type="InterPro" id="IPR004358">
    <property type="entry name" value="Sig_transdc_His_kin-like_C"/>
</dbReference>
<dbReference type="PANTHER" id="PTHR43711:SF31">
    <property type="entry name" value="HISTIDINE KINASE"/>
    <property type="match status" value="1"/>
</dbReference>
<evidence type="ECO:0000256" key="6">
    <source>
        <dbReference type="ARBA" id="ARBA00023012"/>
    </source>
</evidence>
<gene>
    <name evidence="11" type="ORF">A2589_01645</name>
</gene>
<dbReference type="PROSITE" id="PS50112">
    <property type="entry name" value="PAS"/>
    <property type="match status" value="1"/>
</dbReference>
<dbReference type="GO" id="GO:0006355">
    <property type="term" value="P:regulation of DNA-templated transcription"/>
    <property type="evidence" value="ECO:0007669"/>
    <property type="project" value="InterPro"/>
</dbReference>
<dbReference type="InterPro" id="IPR003594">
    <property type="entry name" value="HATPase_dom"/>
</dbReference>
<dbReference type="NCBIfam" id="TIGR00229">
    <property type="entry name" value="sensory_box"/>
    <property type="match status" value="1"/>
</dbReference>
<dbReference type="Pfam" id="PF00989">
    <property type="entry name" value="PAS"/>
    <property type="match status" value="1"/>
</dbReference>
<dbReference type="FunFam" id="3.30.565.10:FF:000006">
    <property type="entry name" value="Sensor histidine kinase WalK"/>
    <property type="match status" value="1"/>
</dbReference>
<dbReference type="AlphaFoldDB" id="A0A1G2QGC6"/>
<feature type="domain" description="PAS" evidence="10">
    <location>
        <begin position="70"/>
        <end position="143"/>
    </location>
</feature>
<dbReference type="PRINTS" id="PR00344">
    <property type="entry name" value="BCTRLSENSOR"/>
</dbReference>
<evidence type="ECO:0000259" key="10">
    <source>
        <dbReference type="PROSITE" id="PS50112"/>
    </source>
</evidence>
<evidence type="ECO:0000256" key="3">
    <source>
        <dbReference type="ARBA" id="ARBA00022553"/>
    </source>
</evidence>
<dbReference type="Pfam" id="PF02518">
    <property type="entry name" value="HATPase_c"/>
    <property type="match status" value="1"/>
</dbReference>
<dbReference type="PROSITE" id="PS50109">
    <property type="entry name" value="HIS_KIN"/>
    <property type="match status" value="1"/>
</dbReference>
<dbReference type="InterPro" id="IPR036890">
    <property type="entry name" value="HATPase_C_sf"/>
</dbReference>
<comment type="catalytic activity">
    <reaction evidence="1">
        <text>ATP + protein L-histidine = ADP + protein N-phospho-L-histidine.</text>
        <dbReference type="EC" id="2.7.13.3"/>
    </reaction>
</comment>
<dbReference type="GO" id="GO:0000155">
    <property type="term" value="F:phosphorelay sensor kinase activity"/>
    <property type="evidence" value="ECO:0007669"/>
    <property type="project" value="InterPro"/>
</dbReference>
<keyword evidence="8" id="KW-1133">Transmembrane helix</keyword>
<evidence type="ECO:0000259" key="9">
    <source>
        <dbReference type="PROSITE" id="PS50109"/>
    </source>
</evidence>
<dbReference type="SUPFAM" id="SSF47384">
    <property type="entry name" value="Homodimeric domain of signal transducing histidine kinase"/>
    <property type="match status" value="1"/>
</dbReference>
<accession>A0A1G2QGC6</accession>
<evidence type="ECO:0000256" key="4">
    <source>
        <dbReference type="ARBA" id="ARBA00022679"/>
    </source>
</evidence>
<dbReference type="EMBL" id="MHTK01000006">
    <property type="protein sequence ID" value="OHA59547.1"/>
    <property type="molecule type" value="Genomic_DNA"/>
</dbReference>
<keyword evidence="8" id="KW-0812">Transmembrane</keyword>
<keyword evidence="4" id="KW-0808">Transferase</keyword>
<comment type="caution">
    <text evidence="11">The sequence shown here is derived from an EMBL/GenBank/DDBJ whole genome shotgun (WGS) entry which is preliminary data.</text>
</comment>
<organism evidence="11 12">
    <name type="scientific">Candidatus Vogelbacteria bacterium RIFOXYD1_FULL_46_19</name>
    <dbReference type="NCBI Taxonomy" id="1802439"/>
    <lineage>
        <taxon>Bacteria</taxon>
        <taxon>Candidatus Vogeliibacteriota</taxon>
    </lineage>
</organism>
<evidence type="ECO:0000313" key="12">
    <source>
        <dbReference type="Proteomes" id="UP000177838"/>
    </source>
</evidence>
<feature type="domain" description="Histidine kinase" evidence="9">
    <location>
        <begin position="202"/>
        <end position="421"/>
    </location>
</feature>
<feature type="transmembrane region" description="Helical" evidence="8">
    <location>
        <begin position="47"/>
        <end position="67"/>
    </location>
</feature>
<sequence length="437" mass="47815">MVISHLKTSLVKILSLAVILVGSVLLAVLLGWPLSSEALSQTVTMQMSVLLLLAFAMANFLFVTKLLHVSNLRNRVILENMGEGLVVVDTAGRIQVINGAAKKMLNINEKLKAGQLWEKLVSLSNPDSGVETKEIVTATIKNRKKTFSEAWIMKGQTGSPFAAAVSVSPIVSAERILGAIIVFRNIEKEKQIDRAKNEFISLVSHQLRTPLSAINWYAEALMTGDLGKLKSEQAEYLHRISDSNQRMIALVNSILEVSRIELDTFIVDARLTDVAGLLDEAVADFSYQLKLKSISLIKKYSSSIGVVNMDPRYGRMIMENLLSNAIKYTPSGGEVTVAALIKKNQLHLEVSDTGYGIPKEEVSKVFTKMFRGHNIIDKDTDGTGLGLYIVKSIVDSAGGRISFETEEDKGTKFTVILPVKKGTKSATGNRHLASAKL</sequence>
<name>A0A1G2QGC6_9BACT</name>
<dbReference type="Gene3D" id="3.30.450.20">
    <property type="entry name" value="PAS domain"/>
    <property type="match status" value="1"/>
</dbReference>
<evidence type="ECO:0000256" key="7">
    <source>
        <dbReference type="ARBA" id="ARBA00023136"/>
    </source>
</evidence>
<keyword evidence="7 8" id="KW-0472">Membrane</keyword>
<dbReference type="SMART" id="SM00387">
    <property type="entry name" value="HATPase_c"/>
    <property type="match status" value="1"/>
</dbReference>
<dbReference type="Pfam" id="PF00512">
    <property type="entry name" value="HisKA"/>
    <property type="match status" value="1"/>
</dbReference>
<dbReference type="SUPFAM" id="SSF55874">
    <property type="entry name" value="ATPase domain of HSP90 chaperone/DNA topoisomerase II/histidine kinase"/>
    <property type="match status" value="1"/>
</dbReference>
<dbReference type="CDD" id="cd00130">
    <property type="entry name" value="PAS"/>
    <property type="match status" value="1"/>
</dbReference>
<dbReference type="InterPro" id="IPR005467">
    <property type="entry name" value="His_kinase_dom"/>
</dbReference>